<sequence>MRKLFFTIVLMIGFTAMAQTGHRKGMKDWSPEKIASLQTKQMTLALDLTDAQQTQIQKMNLENATSRMERIKEMKAKKENGEGKTFTSEERYAYKAARLDHQIAQKEQLQKILSKEQLEKWENKKKERMSHREGKGKGSHRAKTHKQ</sequence>
<dbReference type="Proteomes" id="UP001597532">
    <property type="component" value="Unassembled WGS sequence"/>
</dbReference>
<keyword evidence="2" id="KW-0732">Signal</keyword>
<feature type="compositionally biased region" description="Basic and acidic residues" evidence="1">
    <location>
        <begin position="116"/>
        <end position="136"/>
    </location>
</feature>
<feature type="chain" id="PRO_5045930530" description="LTXXQ motif family protein" evidence="2">
    <location>
        <begin position="19"/>
        <end position="147"/>
    </location>
</feature>
<comment type="caution">
    <text evidence="3">The sequence shown here is derived from an EMBL/GenBank/DDBJ whole genome shotgun (WGS) entry which is preliminary data.</text>
</comment>
<organism evidence="3 4">
    <name type="scientific">Arenibacter antarcticus</name>
    <dbReference type="NCBI Taxonomy" id="2040469"/>
    <lineage>
        <taxon>Bacteria</taxon>
        <taxon>Pseudomonadati</taxon>
        <taxon>Bacteroidota</taxon>
        <taxon>Flavobacteriia</taxon>
        <taxon>Flavobacteriales</taxon>
        <taxon>Flavobacteriaceae</taxon>
        <taxon>Arenibacter</taxon>
    </lineage>
</organism>
<proteinExistence type="predicted"/>
<evidence type="ECO:0000313" key="4">
    <source>
        <dbReference type="Proteomes" id="UP001597532"/>
    </source>
</evidence>
<keyword evidence="4" id="KW-1185">Reference proteome</keyword>
<evidence type="ECO:0000256" key="1">
    <source>
        <dbReference type="SAM" id="MobiDB-lite"/>
    </source>
</evidence>
<protein>
    <recommendedName>
        <fullName evidence="5">LTXXQ motif family protein</fullName>
    </recommendedName>
</protein>
<accession>A0ABW5VIW1</accession>
<feature type="signal peptide" evidence="2">
    <location>
        <begin position="1"/>
        <end position="18"/>
    </location>
</feature>
<evidence type="ECO:0008006" key="5">
    <source>
        <dbReference type="Google" id="ProtNLM"/>
    </source>
</evidence>
<dbReference type="EMBL" id="JBHUOK010000032">
    <property type="protein sequence ID" value="MFD2791236.1"/>
    <property type="molecule type" value="Genomic_DNA"/>
</dbReference>
<feature type="compositionally biased region" description="Basic residues" evidence="1">
    <location>
        <begin position="137"/>
        <end position="147"/>
    </location>
</feature>
<gene>
    <name evidence="3" type="ORF">ACFS1K_15780</name>
</gene>
<name>A0ABW5VIW1_9FLAO</name>
<evidence type="ECO:0000256" key="2">
    <source>
        <dbReference type="SAM" id="SignalP"/>
    </source>
</evidence>
<reference evidence="4" key="1">
    <citation type="journal article" date="2019" name="Int. J. Syst. Evol. Microbiol.">
        <title>The Global Catalogue of Microorganisms (GCM) 10K type strain sequencing project: providing services to taxonomists for standard genome sequencing and annotation.</title>
        <authorList>
            <consortium name="The Broad Institute Genomics Platform"/>
            <consortium name="The Broad Institute Genome Sequencing Center for Infectious Disease"/>
            <person name="Wu L."/>
            <person name="Ma J."/>
        </authorList>
    </citation>
    <scope>NUCLEOTIDE SEQUENCE [LARGE SCALE GENOMIC DNA]</scope>
    <source>
        <strain evidence="4">KCTC 52924</strain>
    </source>
</reference>
<evidence type="ECO:0000313" key="3">
    <source>
        <dbReference type="EMBL" id="MFD2791236.1"/>
    </source>
</evidence>
<feature type="region of interest" description="Disordered" evidence="1">
    <location>
        <begin position="116"/>
        <end position="147"/>
    </location>
</feature>
<dbReference type="RefSeq" id="WP_251806438.1">
    <property type="nucleotide sequence ID" value="NZ_CP166679.1"/>
</dbReference>